<dbReference type="AlphaFoldDB" id="A0A7C4ARC9"/>
<dbReference type="InterPro" id="IPR006124">
    <property type="entry name" value="Metalloenzyme"/>
</dbReference>
<dbReference type="Pfam" id="PF01676">
    <property type="entry name" value="Metalloenzyme"/>
    <property type="match status" value="1"/>
</dbReference>
<comment type="pathway">
    <text evidence="3">Carbohydrate degradation.</text>
</comment>
<comment type="function">
    <text evidence="2">Catalyzes the interconversion of 2-phosphoglycerate and 3-phosphoglycerate.</text>
</comment>
<dbReference type="PIRSF" id="PIRSF006392">
    <property type="entry name" value="IPGAM_arch"/>
    <property type="match status" value="1"/>
</dbReference>
<dbReference type="Pfam" id="PF10143">
    <property type="entry name" value="PhosphMutase"/>
    <property type="match status" value="1"/>
</dbReference>
<comment type="catalytic activity">
    <reaction evidence="1">
        <text>(2R)-2-phosphoglycerate = (2R)-3-phosphoglycerate</text>
        <dbReference type="Rhea" id="RHEA:15901"/>
        <dbReference type="ChEBI" id="CHEBI:58272"/>
        <dbReference type="ChEBI" id="CHEBI:58289"/>
        <dbReference type="EC" id="5.4.2.12"/>
    </reaction>
</comment>
<dbReference type="NCBIfam" id="NF003160">
    <property type="entry name" value="PRK04135.1"/>
    <property type="match status" value="1"/>
</dbReference>
<evidence type="ECO:0000256" key="3">
    <source>
        <dbReference type="ARBA" id="ARBA00004921"/>
    </source>
</evidence>
<evidence type="ECO:0000256" key="2">
    <source>
        <dbReference type="ARBA" id="ARBA00002315"/>
    </source>
</evidence>
<evidence type="ECO:0000313" key="7">
    <source>
        <dbReference type="EMBL" id="HGH60600.1"/>
    </source>
</evidence>
<evidence type="ECO:0000256" key="1">
    <source>
        <dbReference type="ARBA" id="ARBA00000370"/>
    </source>
</evidence>
<reference evidence="7" key="1">
    <citation type="journal article" date="2020" name="mSystems">
        <title>Genome- and Community-Level Interaction Insights into Carbon Utilization and Element Cycling Functions of Hydrothermarchaeota in Hydrothermal Sediment.</title>
        <authorList>
            <person name="Zhou Z."/>
            <person name="Liu Y."/>
            <person name="Xu W."/>
            <person name="Pan J."/>
            <person name="Luo Z.H."/>
            <person name="Li M."/>
        </authorList>
    </citation>
    <scope>NUCLEOTIDE SEQUENCE [LARGE SCALE GENOMIC DNA]</scope>
    <source>
        <strain evidence="7">SpSt-769</strain>
    </source>
</reference>
<name>A0A7C4ARC9_9BACT</name>
<dbReference type="CDD" id="cd16011">
    <property type="entry name" value="iPGM_like"/>
    <property type="match status" value="1"/>
</dbReference>
<protein>
    <submittedName>
        <fullName evidence="7">2,3-bisphosphoglycerate-independent phosphoglycerate mutase</fullName>
    </submittedName>
</protein>
<accession>A0A7C4ARC9</accession>
<proteinExistence type="inferred from homology"/>
<comment type="caution">
    <text evidence="7">The sequence shown here is derived from an EMBL/GenBank/DDBJ whole genome shotgun (WGS) entry which is preliminary data.</text>
</comment>
<sequence length="405" mass="44376">MNQVDLAKSLSRTNTTKMVLLIMDGLGGLATGIGGLTELETARTPHLDALARTGMVGLMHPIGMGITPGSGPGHLGLFGYDPLRYVIGRGVLEAVGIGEKLTEKDVAARGNFCTVDENGVITDRRAGRISTQECTRMVEMIRDITLPGVEVIVKPVRDYRFALILRGEGLSPALNETDPQQVGLKPHEVVPLDQSQSAKKTAELVNLWVSQVRQRIKDQKPANMVTLRGWAKEPGLPTFLEVYKLRAAALAVYPMYKGLAGLVGMTVMDGLNDLESQLACLEDNWDKFDFFFIHHKYTDSRGEDGDFQGKVAEIEKVDKVIPRILKLEPDVLVVTGDHSTPSALKSHSWHPVPLVFWAKQYIRFNPDVTGFGETQCLKGALGQFHATSLMPLIAAHALRLDKYGA</sequence>
<organism evidence="7">
    <name type="scientific">Desulfomonile tiedjei</name>
    <dbReference type="NCBI Taxonomy" id="2358"/>
    <lineage>
        <taxon>Bacteria</taxon>
        <taxon>Pseudomonadati</taxon>
        <taxon>Thermodesulfobacteriota</taxon>
        <taxon>Desulfomonilia</taxon>
        <taxon>Desulfomonilales</taxon>
        <taxon>Desulfomonilaceae</taxon>
        <taxon>Desulfomonile</taxon>
    </lineage>
</organism>
<evidence type="ECO:0000256" key="5">
    <source>
        <dbReference type="ARBA" id="ARBA00023152"/>
    </source>
</evidence>
<evidence type="ECO:0000256" key="4">
    <source>
        <dbReference type="ARBA" id="ARBA00005524"/>
    </source>
</evidence>
<dbReference type="EMBL" id="DTGT01000152">
    <property type="protein sequence ID" value="HGH60600.1"/>
    <property type="molecule type" value="Genomic_DNA"/>
</dbReference>
<dbReference type="SUPFAM" id="SSF53649">
    <property type="entry name" value="Alkaline phosphatase-like"/>
    <property type="match status" value="1"/>
</dbReference>
<dbReference type="GO" id="GO:0046872">
    <property type="term" value="F:metal ion binding"/>
    <property type="evidence" value="ECO:0007669"/>
    <property type="project" value="InterPro"/>
</dbReference>
<keyword evidence="5" id="KW-0324">Glycolysis</keyword>
<dbReference type="Gene3D" id="3.40.720.10">
    <property type="entry name" value="Alkaline Phosphatase, subunit A"/>
    <property type="match status" value="1"/>
</dbReference>
<dbReference type="InterPro" id="IPR017850">
    <property type="entry name" value="Alkaline_phosphatase_core_sf"/>
</dbReference>
<dbReference type="InterPro" id="IPR042253">
    <property type="entry name" value="Pglycerate_mutase_ApgM_sf"/>
</dbReference>
<evidence type="ECO:0000259" key="6">
    <source>
        <dbReference type="Pfam" id="PF01676"/>
    </source>
</evidence>
<feature type="domain" description="Metalloenzyme" evidence="6">
    <location>
        <begin position="17"/>
        <end position="393"/>
    </location>
</feature>
<dbReference type="InterPro" id="IPR004456">
    <property type="entry name" value="Pglycerate_mutase_ApgM"/>
</dbReference>
<dbReference type="GO" id="GO:0004619">
    <property type="term" value="F:phosphoglycerate mutase activity"/>
    <property type="evidence" value="ECO:0007669"/>
    <property type="project" value="UniProtKB-EC"/>
</dbReference>
<dbReference type="GO" id="GO:0006096">
    <property type="term" value="P:glycolytic process"/>
    <property type="evidence" value="ECO:0007669"/>
    <property type="project" value="UniProtKB-KW"/>
</dbReference>
<gene>
    <name evidence="7" type="ORF">ENV54_04795</name>
</gene>
<dbReference type="PANTHER" id="PTHR31209:SF0">
    <property type="entry name" value="METALLOENZYME DOMAIN-CONTAINING PROTEIN"/>
    <property type="match status" value="1"/>
</dbReference>
<comment type="similarity">
    <text evidence="4">Belongs to the BPG-independent phosphoglycerate mutase family. A-PGAM subfamily.</text>
</comment>
<dbReference type="Gene3D" id="3.30.70.2130">
    <property type="entry name" value="Metalloenzyme domain"/>
    <property type="match status" value="1"/>
</dbReference>
<dbReference type="PANTHER" id="PTHR31209">
    <property type="entry name" value="COFACTOR-INDEPENDENT PHOSPHOGLYCERATE MUTASE"/>
    <property type="match status" value="1"/>
</dbReference>
<dbReference type="NCBIfam" id="TIGR00306">
    <property type="entry name" value="apgM"/>
    <property type="match status" value="1"/>
</dbReference>